<dbReference type="Proteomes" id="UP001500575">
    <property type="component" value="Unassembled WGS sequence"/>
</dbReference>
<keyword evidence="4" id="KW-1185">Reference proteome</keyword>
<evidence type="ECO:0000313" key="3">
    <source>
        <dbReference type="EMBL" id="GAA2126518.1"/>
    </source>
</evidence>
<organism evidence="3 4">
    <name type="scientific">Nocardioides bigeumensis</name>
    <dbReference type="NCBI Taxonomy" id="433657"/>
    <lineage>
        <taxon>Bacteria</taxon>
        <taxon>Bacillati</taxon>
        <taxon>Actinomycetota</taxon>
        <taxon>Actinomycetes</taxon>
        <taxon>Propionibacteriales</taxon>
        <taxon>Nocardioidaceae</taxon>
        <taxon>Nocardioides</taxon>
    </lineage>
</organism>
<keyword evidence="2" id="KW-0472">Membrane</keyword>
<reference evidence="4" key="1">
    <citation type="journal article" date="2019" name="Int. J. Syst. Evol. Microbiol.">
        <title>The Global Catalogue of Microorganisms (GCM) 10K type strain sequencing project: providing services to taxonomists for standard genome sequencing and annotation.</title>
        <authorList>
            <consortium name="The Broad Institute Genomics Platform"/>
            <consortium name="The Broad Institute Genome Sequencing Center for Infectious Disease"/>
            <person name="Wu L."/>
            <person name="Ma J."/>
        </authorList>
    </citation>
    <scope>NUCLEOTIDE SEQUENCE [LARGE SCALE GENOMIC DNA]</scope>
    <source>
        <strain evidence="4">JCM 16021</strain>
    </source>
</reference>
<gene>
    <name evidence="3" type="ORF">GCM10009843_25030</name>
</gene>
<keyword evidence="2" id="KW-1133">Transmembrane helix</keyword>
<evidence type="ECO:0000313" key="4">
    <source>
        <dbReference type="Proteomes" id="UP001500575"/>
    </source>
</evidence>
<sequence>MDVTAELERALSAAPDEPPHRDLGGLLDNAHGALRRRRLRLGAVAAALVLLVGVGAAATLSPEPDASRSIATDPTPSPSESVSTPGAPGPPYARYDAGTLALDEGVEVLDQVDNPLGYALPDASVALRLDVQGQERWELATWDGDNDTSFGVHVSPREVEQRTFDGWVEVQQLIYGDADWLVVSKPGPGGRVLVPREGATIVEQRGDLYIDDEFTPEGWLAHVAVADDASGERYFVLVRTSEQTEETHYFPVRANQIDADTIDEFLTYVRERLELRQFP</sequence>
<dbReference type="RefSeq" id="WP_344304086.1">
    <property type="nucleotide sequence ID" value="NZ_BAAAQQ010000012.1"/>
</dbReference>
<name>A0ABP5K7W0_9ACTN</name>
<keyword evidence="2" id="KW-0812">Transmembrane</keyword>
<evidence type="ECO:0000256" key="2">
    <source>
        <dbReference type="SAM" id="Phobius"/>
    </source>
</evidence>
<feature type="compositionally biased region" description="Low complexity" evidence="1">
    <location>
        <begin position="72"/>
        <end position="85"/>
    </location>
</feature>
<protein>
    <submittedName>
        <fullName evidence="3">Uncharacterized protein</fullName>
    </submittedName>
</protein>
<comment type="caution">
    <text evidence="3">The sequence shown here is derived from an EMBL/GenBank/DDBJ whole genome shotgun (WGS) entry which is preliminary data.</text>
</comment>
<proteinExistence type="predicted"/>
<evidence type="ECO:0000256" key="1">
    <source>
        <dbReference type="SAM" id="MobiDB-lite"/>
    </source>
</evidence>
<dbReference type="EMBL" id="BAAAQQ010000012">
    <property type="protein sequence ID" value="GAA2126518.1"/>
    <property type="molecule type" value="Genomic_DNA"/>
</dbReference>
<accession>A0ABP5K7W0</accession>
<feature type="transmembrane region" description="Helical" evidence="2">
    <location>
        <begin position="41"/>
        <end position="60"/>
    </location>
</feature>
<feature type="region of interest" description="Disordered" evidence="1">
    <location>
        <begin position="61"/>
        <end position="94"/>
    </location>
</feature>